<organism evidence="9">
    <name type="scientific">Burkholderia sp. (strain CCGE1003)</name>
    <dbReference type="NCBI Taxonomy" id="640512"/>
    <lineage>
        <taxon>Bacteria</taxon>
        <taxon>Pseudomonadati</taxon>
        <taxon>Pseudomonadota</taxon>
        <taxon>Betaproteobacteria</taxon>
        <taxon>Burkholderiales</taxon>
        <taxon>Burkholderiaceae</taxon>
        <taxon>Burkholderia</taxon>
    </lineage>
</organism>
<dbReference type="HOGENOM" id="CLU_004790_0_0_4"/>
<name>E1TDL0_BURSG</name>
<dbReference type="EMBL" id="CP002218">
    <property type="protein sequence ID" value="ADN61136.1"/>
    <property type="molecule type" value="Genomic_DNA"/>
</dbReference>
<dbReference type="OrthoDB" id="9772725at2"/>
<dbReference type="NCBIfam" id="TIGR00924">
    <property type="entry name" value="yjdL_sub1_fam"/>
    <property type="match status" value="1"/>
</dbReference>
<feature type="transmembrane region" description="Helical" evidence="8">
    <location>
        <begin position="148"/>
        <end position="167"/>
    </location>
</feature>
<keyword evidence="3" id="KW-1003">Cell membrane</keyword>
<keyword evidence="6 8" id="KW-1133">Transmembrane helix</keyword>
<dbReference type="InterPro" id="IPR000109">
    <property type="entry name" value="POT_fam"/>
</dbReference>
<evidence type="ECO:0000256" key="5">
    <source>
        <dbReference type="ARBA" id="ARBA00022856"/>
    </source>
</evidence>
<gene>
    <name evidence="9" type="ordered locus">BC1003_5216</name>
</gene>
<feature type="transmembrane region" description="Helical" evidence="8">
    <location>
        <begin position="55"/>
        <end position="74"/>
    </location>
</feature>
<comment type="subcellular location">
    <subcellularLocation>
        <location evidence="1">Cell membrane</location>
        <topology evidence="1">Multi-pass membrane protein</topology>
    </subcellularLocation>
</comment>
<dbReference type="Pfam" id="PF00854">
    <property type="entry name" value="PTR2"/>
    <property type="match status" value="1"/>
</dbReference>
<feature type="transmembrane region" description="Helical" evidence="8">
    <location>
        <begin position="461"/>
        <end position="482"/>
    </location>
</feature>
<feature type="transmembrane region" description="Helical" evidence="8">
    <location>
        <begin position="21"/>
        <end position="43"/>
    </location>
</feature>
<keyword evidence="7 8" id="KW-0472">Membrane</keyword>
<dbReference type="AlphaFoldDB" id="E1TDL0"/>
<sequence length="522" mass="56617">MDSPQRSRAQVSQTRSFSTVFLIEMWERFGYYGMAALLVLFMIDKLHFADSRATLTWGAFTALVYASPSIGGWIGDKILGTRRTMIFGAIVLAAGYLMLALPDDRLSFMYASLGVIVVGNGLFKANAANLVRRIYEGDDARIDSAFTIYYMAVNLGSTASMLATPWIKDHWGWHTAFAVCCAGMLLAVANYFVMFRTLAHIGSAPDAEPVRWKRVGAVALGGIALGAATMFVLQHKALAVACVYAAGVAILAIFGYMLLRCERSERAGLVAALILTAQVILFFVFYVQMSTSLTLFALRNVDPRFTLFGETLFTWSAAQFQALNPIWIMILSPLLALLYTRLATSGKDMPVAVKYAFGFAVVAAGFFVYAASGRYAVNGRVSSWFMVGGYGLYSLGELLVSGLGLAMIARYVPVRMSGFMMGAYFVATGVSQYLGSVVANFAQMPAGDLDPLESLPLYTKLFTGLGWLAAVGAVVAVLLLPLMRRLSREHQRCSADANDAVKEAANEAANEATVQRQAVAQQ</sequence>
<evidence type="ECO:0000256" key="3">
    <source>
        <dbReference type="ARBA" id="ARBA00022475"/>
    </source>
</evidence>
<feature type="transmembrane region" description="Helical" evidence="8">
    <location>
        <begin position="271"/>
        <end position="298"/>
    </location>
</feature>
<dbReference type="GO" id="GO:0015333">
    <property type="term" value="F:peptide:proton symporter activity"/>
    <property type="evidence" value="ECO:0007669"/>
    <property type="project" value="UniProtKB-ARBA"/>
</dbReference>
<dbReference type="KEGG" id="bgf:BC1003_5216"/>
<evidence type="ECO:0000256" key="8">
    <source>
        <dbReference type="SAM" id="Phobius"/>
    </source>
</evidence>
<reference evidence="9" key="1">
    <citation type="submission" date="2010-09" db="EMBL/GenBank/DDBJ databases">
        <title>Complete sequence of chromosome2 of Burkholderia sp. CCGE1003.</title>
        <authorList>
            <consortium name="US DOE Joint Genome Institute"/>
            <person name="Lucas S."/>
            <person name="Copeland A."/>
            <person name="Lapidus A."/>
            <person name="Cheng J.-F."/>
            <person name="Bruce D."/>
            <person name="Goodwin L."/>
            <person name="Pitluck S."/>
            <person name="Daligault H."/>
            <person name="Davenport K."/>
            <person name="Detter J.C."/>
            <person name="Han C."/>
            <person name="Tapia R."/>
            <person name="Land M."/>
            <person name="Hauser L."/>
            <person name="Jeffries C."/>
            <person name="Kyrpides N."/>
            <person name="Ivanova N."/>
            <person name="Ovchinnikova G."/>
            <person name="Martinez-Romero E."/>
            <person name="Rogel M.A."/>
            <person name="Auchtung J."/>
            <person name="Tiedje J.M."/>
            <person name="Woyke T."/>
        </authorList>
    </citation>
    <scope>NUCLEOTIDE SEQUENCE</scope>
    <source>
        <strain evidence="9">CCGE1003</strain>
    </source>
</reference>
<accession>E1TDL0</accession>
<evidence type="ECO:0000256" key="7">
    <source>
        <dbReference type="ARBA" id="ARBA00023136"/>
    </source>
</evidence>
<feature type="transmembrane region" description="Helical" evidence="8">
    <location>
        <begin position="86"/>
        <end position="102"/>
    </location>
</feature>
<dbReference type="InterPro" id="IPR036259">
    <property type="entry name" value="MFS_trans_sf"/>
</dbReference>
<protein>
    <submittedName>
        <fullName evidence="9">Amino acid/peptide transporter</fullName>
    </submittedName>
</protein>
<feature type="transmembrane region" description="Helical" evidence="8">
    <location>
        <begin position="238"/>
        <end position="259"/>
    </location>
</feature>
<evidence type="ECO:0000256" key="2">
    <source>
        <dbReference type="ARBA" id="ARBA00022448"/>
    </source>
</evidence>
<evidence type="ECO:0000313" key="9">
    <source>
        <dbReference type="EMBL" id="ADN61136.1"/>
    </source>
</evidence>
<dbReference type="Gene3D" id="1.20.1250.20">
    <property type="entry name" value="MFS general substrate transporter like domains"/>
    <property type="match status" value="1"/>
</dbReference>
<keyword evidence="5" id="KW-0653">Protein transport</keyword>
<dbReference type="CDD" id="cd17346">
    <property type="entry name" value="MFS_DtpA_like"/>
    <property type="match status" value="1"/>
</dbReference>
<dbReference type="GO" id="GO:0005886">
    <property type="term" value="C:plasma membrane"/>
    <property type="evidence" value="ECO:0007669"/>
    <property type="project" value="UniProtKB-SubCell"/>
</dbReference>
<feature type="transmembrane region" description="Helical" evidence="8">
    <location>
        <begin position="215"/>
        <end position="232"/>
    </location>
</feature>
<keyword evidence="2" id="KW-0813">Transport</keyword>
<dbReference type="InterPro" id="IPR005279">
    <property type="entry name" value="Dipep/tripep_permease"/>
</dbReference>
<feature type="transmembrane region" description="Helical" evidence="8">
    <location>
        <begin position="351"/>
        <end position="370"/>
    </location>
</feature>
<dbReference type="InterPro" id="IPR050171">
    <property type="entry name" value="MFS_Transporters"/>
</dbReference>
<evidence type="ECO:0000256" key="1">
    <source>
        <dbReference type="ARBA" id="ARBA00004651"/>
    </source>
</evidence>
<feature type="transmembrane region" description="Helical" evidence="8">
    <location>
        <begin position="173"/>
        <end position="194"/>
    </location>
</feature>
<dbReference type="SUPFAM" id="SSF103473">
    <property type="entry name" value="MFS general substrate transporter"/>
    <property type="match status" value="1"/>
</dbReference>
<dbReference type="GO" id="GO:0042937">
    <property type="term" value="F:tripeptide transmembrane transporter activity"/>
    <property type="evidence" value="ECO:0007669"/>
    <property type="project" value="UniProtKB-ARBA"/>
</dbReference>
<evidence type="ECO:0000256" key="4">
    <source>
        <dbReference type="ARBA" id="ARBA00022692"/>
    </source>
</evidence>
<dbReference type="GO" id="GO:0035443">
    <property type="term" value="P:tripeptide transmembrane transport"/>
    <property type="evidence" value="ECO:0007669"/>
    <property type="project" value="UniProtKB-ARBA"/>
</dbReference>
<dbReference type="GO" id="GO:0071916">
    <property type="term" value="F:dipeptide transmembrane transporter activity"/>
    <property type="evidence" value="ECO:0007669"/>
    <property type="project" value="UniProtKB-ARBA"/>
</dbReference>
<dbReference type="PANTHER" id="PTHR23517:SF15">
    <property type="entry name" value="PROTON-DEPENDENT OLIGOPEPTIDE FAMILY TRANSPORT PROTEIN"/>
    <property type="match status" value="1"/>
</dbReference>
<dbReference type="PANTHER" id="PTHR23517">
    <property type="entry name" value="RESISTANCE PROTEIN MDTM, PUTATIVE-RELATED-RELATED"/>
    <property type="match status" value="1"/>
</dbReference>
<dbReference type="FunFam" id="1.20.1250.20:FF:000017">
    <property type="entry name" value="Dipeptide and tripeptide permease A"/>
    <property type="match status" value="1"/>
</dbReference>
<proteinExistence type="predicted"/>
<feature type="transmembrane region" description="Helical" evidence="8">
    <location>
        <begin position="108"/>
        <end position="127"/>
    </location>
</feature>
<evidence type="ECO:0000256" key="6">
    <source>
        <dbReference type="ARBA" id="ARBA00022989"/>
    </source>
</evidence>
<feature type="transmembrane region" description="Helical" evidence="8">
    <location>
        <begin position="390"/>
        <end position="409"/>
    </location>
</feature>
<keyword evidence="4 8" id="KW-0812">Transmembrane</keyword>
<dbReference type="STRING" id="640512.BC1003_5216"/>
<feature type="transmembrane region" description="Helical" evidence="8">
    <location>
        <begin position="421"/>
        <end position="441"/>
    </location>
</feature>
<dbReference type="eggNOG" id="COG3104">
    <property type="taxonomic scope" value="Bacteria"/>
</dbReference>
<keyword evidence="5" id="KW-0571">Peptide transport</keyword>
<feature type="transmembrane region" description="Helical" evidence="8">
    <location>
        <begin position="318"/>
        <end position="339"/>
    </location>
</feature>